<evidence type="ECO:0000256" key="1">
    <source>
        <dbReference type="ARBA" id="ARBA00022741"/>
    </source>
</evidence>
<name>X1M1P2_9ZZZZ</name>
<dbReference type="GO" id="GO:0016887">
    <property type="term" value="F:ATP hydrolysis activity"/>
    <property type="evidence" value="ECO:0007669"/>
    <property type="project" value="InterPro"/>
</dbReference>
<keyword evidence="1" id="KW-0547">Nucleotide-binding</keyword>
<dbReference type="Gene3D" id="3.30.2060.10">
    <property type="entry name" value="Penicillin-binding protein 1b domain"/>
    <property type="match status" value="1"/>
</dbReference>
<dbReference type="SUPFAM" id="SSF52540">
    <property type="entry name" value="P-loop containing nucleoside triphosphate hydrolases"/>
    <property type="match status" value="1"/>
</dbReference>
<evidence type="ECO:0000256" key="2">
    <source>
        <dbReference type="ARBA" id="ARBA00022840"/>
    </source>
</evidence>
<evidence type="ECO:0000313" key="4">
    <source>
        <dbReference type="EMBL" id="GAI25492.1"/>
    </source>
</evidence>
<comment type="caution">
    <text evidence="4">The sequence shown here is derived from an EMBL/GenBank/DDBJ whole genome shotgun (WGS) entry which is preliminary data.</text>
</comment>
<feature type="domain" description="UvrB interaction" evidence="3">
    <location>
        <begin position="155"/>
        <end position="199"/>
    </location>
</feature>
<dbReference type="GO" id="GO:0005524">
    <property type="term" value="F:ATP binding"/>
    <property type="evidence" value="ECO:0007669"/>
    <property type="project" value="UniProtKB-KW"/>
</dbReference>
<evidence type="ECO:0000259" key="3">
    <source>
        <dbReference type="Pfam" id="PF17757"/>
    </source>
</evidence>
<accession>X1M1P2</accession>
<keyword evidence="2" id="KW-0067">ATP-binding</keyword>
<dbReference type="InterPro" id="IPR004807">
    <property type="entry name" value="UvrB"/>
</dbReference>
<gene>
    <name evidence="4" type="ORF">S06H3_33879</name>
</gene>
<dbReference type="InterPro" id="IPR027417">
    <property type="entry name" value="P-loop_NTPase"/>
</dbReference>
<organism evidence="4">
    <name type="scientific">marine sediment metagenome</name>
    <dbReference type="NCBI Taxonomy" id="412755"/>
    <lineage>
        <taxon>unclassified sequences</taxon>
        <taxon>metagenomes</taxon>
        <taxon>ecological metagenomes</taxon>
    </lineage>
</organism>
<protein>
    <recommendedName>
        <fullName evidence="3">UvrB interaction domain-containing protein</fullName>
    </recommendedName>
</protein>
<reference evidence="4" key="1">
    <citation type="journal article" date="2014" name="Front. Microbiol.">
        <title>High frequency of phylogenetically diverse reductive dehalogenase-homologous genes in deep subseafloor sedimentary metagenomes.</title>
        <authorList>
            <person name="Kawai M."/>
            <person name="Futagami T."/>
            <person name="Toyoda A."/>
            <person name="Takaki Y."/>
            <person name="Nishi S."/>
            <person name="Hori S."/>
            <person name="Arai W."/>
            <person name="Tsubouchi T."/>
            <person name="Morono Y."/>
            <person name="Uchiyama I."/>
            <person name="Ito T."/>
            <person name="Fujiyama A."/>
            <person name="Inagaki F."/>
            <person name="Takami H."/>
        </authorList>
    </citation>
    <scope>NUCLEOTIDE SEQUENCE</scope>
    <source>
        <strain evidence="4">Expedition CK06-06</strain>
    </source>
</reference>
<dbReference type="PANTHER" id="PTHR24029">
    <property type="entry name" value="UVRABC SYSTEM PROTEIN B"/>
    <property type="match status" value="1"/>
</dbReference>
<dbReference type="InterPro" id="IPR041471">
    <property type="entry name" value="UvrB_inter"/>
</dbReference>
<dbReference type="EMBL" id="BARV01020276">
    <property type="protein sequence ID" value="GAI25492.1"/>
    <property type="molecule type" value="Genomic_DNA"/>
</dbReference>
<dbReference type="PANTHER" id="PTHR24029:SF1">
    <property type="entry name" value="TRANSCRIPTION-REPAIR-COUPLING FACTOR"/>
    <property type="match status" value="1"/>
</dbReference>
<dbReference type="Gene3D" id="3.40.50.11180">
    <property type="match status" value="1"/>
</dbReference>
<sequence>MTLPGILSLWNKSEEFEDIVKTIKGNLVDKFWFSGLKTSARSFFISALREETNNSYLIITDTQENALQIYQDLTTFLDLFPDKSKNIFLFPSFDILPYEDITPDPQIIEQRINILKQLSLKNENRIKDKMILIADIKALLPKLVSPRTFQNISRELKIGDVLKKEDFLKTLLDQNYQSVEVVEKKGEFSTRGGIIDFFP</sequence>
<dbReference type="Pfam" id="PF17757">
    <property type="entry name" value="UvrB_inter"/>
    <property type="match status" value="1"/>
</dbReference>
<feature type="non-terminal residue" evidence="4">
    <location>
        <position position="199"/>
    </location>
</feature>
<dbReference type="GO" id="GO:0003677">
    <property type="term" value="F:DNA binding"/>
    <property type="evidence" value="ECO:0007669"/>
    <property type="project" value="InterPro"/>
</dbReference>
<dbReference type="GO" id="GO:0009380">
    <property type="term" value="C:excinuclease repair complex"/>
    <property type="evidence" value="ECO:0007669"/>
    <property type="project" value="InterPro"/>
</dbReference>
<dbReference type="GO" id="GO:0006289">
    <property type="term" value="P:nucleotide-excision repair"/>
    <property type="evidence" value="ECO:0007669"/>
    <property type="project" value="InterPro"/>
</dbReference>
<proteinExistence type="predicted"/>
<dbReference type="AlphaFoldDB" id="X1M1P2"/>